<feature type="compositionally biased region" description="Basic and acidic residues" evidence="1">
    <location>
        <begin position="359"/>
        <end position="389"/>
    </location>
</feature>
<keyword evidence="3" id="KW-1185">Reference proteome</keyword>
<feature type="compositionally biased region" description="Basic and acidic residues" evidence="1">
    <location>
        <begin position="404"/>
        <end position="434"/>
    </location>
</feature>
<dbReference type="HOGENOM" id="CLU_032555_1_0_10"/>
<proteinExistence type="predicted"/>
<gene>
    <name evidence="2" type="ORF">HMPREF9140_01322</name>
</gene>
<evidence type="ECO:0000313" key="3">
    <source>
        <dbReference type="Proteomes" id="UP000016023"/>
    </source>
</evidence>
<sequence>MTYLKKSLVALGLFLFSFPMLPEAYGQGSVLYYSKVDTLKFGSRFNFRSNIIDWVTLSPNLGIEFTLGNKNWHKWTLGAFGRVNWRTNMKENTYHVYDIYDGRLELRKYWHGAGTRRVFYWGVYAGAGKFDIKISDIGRRGNSFFLGGMIGTTNELYSYKNGASLDLDLAVYAGAVMAKYDEYRRTLQGDKYIYNVTWPGTGYKLTFDPWVYAATTDIAHVSLVYHFGTKVSNRYKKREFIDDEYRLKLANDQYRADTLKAADQERQKLLRIKKAREKKLAEYAKADKEAAEAAEAELKKLREDTLRAEKLERKEQRALEKAKRKEQKELEKKQKAEAKAAQKAAAEAEKENSQQATDDNGKLSKEERKKQRELEKARKKEQKELEKAQKAAKKSGGTVNETPSDVKTDKAELKRQRELEKARKKEQKELEKAQKAAQKAAGNINSNKKDESEALKKAEKEERQRQRELEKARLKEQKELEKKQKAEAKAAEKAARKAEADEKKKREK</sequence>
<evidence type="ECO:0000313" key="2">
    <source>
        <dbReference type="EMBL" id="EHO69632.1"/>
    </source>
</evidence>
<dbReference type="Pfam" id="PF12099">
    <property type="entry name" value="DUF3575"/>
    <property type="match status" value="1"/>
</dbReference>
<dbReference type="eggNOG" id="ENOG5033ZHP">
    <property type="taxonomic scope" value="Bacteria"/>
</dbReference>
<feature type="compositionally biased region" description="Basic and acidic residues" evidence="1">
    <location>
        <begin position="317"/>
        <end position="352"/>
    </location>
</feature>
<evidence type="ECO:0000256" key="1">
    <source>
        <dbReference type="SAM" id="MobiDB-lite"/>
    </source>
</evidence>
<protein>
    <recommendedName>
        <fullName evidence="4">DUF3575 domain-containing protein</fullName>
    </recommendedName>
</protein>
<dbReference type="PATRIC" id="fig|883158.3.peg.1325"/>
<name>H1Q334_9BACT</name>
<feature type="region of interest" description="Disordered" evidence="1">
    <location>
        <begin position="317"/>
        <end position="508"/>
    </location>
</feature>
<dbReference type="STRING" id="883158.HMPREF9140_01322"/>
<dbReference type="EMBL" id="AGWK01000036">
    <property type="protein sequence ID" value="EHO69632.1"/>
    <property type="molecule type" value="Genomic_DNA"/>
</dbReference>
<reference evidence="2 3" key="1">
    <citation type="submission" date="2011-12" db="EMBL/GenBank/DDBJ databases">
        <title>The Genome Sequence of Prevotella micans F0438.</title>
        <authorList>
            <consortium name="The Broad Institute Genome Sequencing Platform"/>
            <person name="Earl A."/>
            <person name="Ward D."/>
            <person name="Feldgarden M."/>
            <person name="Gevers D."/>
            <person name="Izard J."/>
            <person name="Baranova O.V."/>
            <person name="Blanton J.M."/>
            <person name="Wade W.G."/>
            <person name="Dewhirst F.E."/>
            <person name="Young S.K."/>
            <person name="Zeng Q."/>
            <person name="Gargeya S."/>
            <person name="Fitzgerald M."/>
            <person name="Haas B."/>
            <person name="Abouelleil A."/>
            <person name="Alvarado L."/>
            <person name="Arachchi H.M."/>
            <person name="Berlin A."/>
            <person name="Chapman S.B."/>
            <person name="Gearin G."/>
            <person name="Goldberg J."/>
            <person name="Griggs A."/>
            <person name="Gujja S."/>
            <person name="Hansen M."/>
            <person name="Heiman D."/>
            <person name="Howarth C."/>
            <person name="Larimer J."/>
            <person name="Lui A."/>
            <person name="MacDonald P.J.P."/>
            <person name="McCowen C."/>
            <person name="Montmayeur A."/>
            <person name="Murphy C."/>
            <person name="Neiman D."/>
            <person name="Pearson M."/>
            <person name="Priest M."/>
            <person name="Roberts A."/>
            <person name="Saif S."/>
            <person name="Shea T."/>
            <person name="Sisk P."/>
            <person name="Stolte C."/>
            <person name="Sykes S."/>
            <person name="Wortman J."/>
            <person name="Nusbaum C."/>
            <person name="Birren B."/>
        </authorList>
    </citation>
    <scope>NUCLEOTIDE SEQUENCE [LARGE SCALE GENOMIC DNA]</scope>
    <source>
        <strain evidence="2 3">F0438</strain>
    </source>
</reference>
<dbReference type="RefSeq" id="WP_006952723.1">
    <property type="nucleotide sequence ID" value="NZ_JH594522.1"/>
</dbReference>
<accession>H1Q334</accession>
<dbReference type="Proteomes" id="UP000016023">
    <property type="component" value="Unassembled WGS sequence"/>
</dbReference>
<comment type="caution">
    <text evidence="2">The sequence shown here is derived from an EMBL/GenBank/DDBJ whole genome shotgun (WGS) entry which is preliminary data.</text>
</comment>
<dbReference type="InterPro" id="IPR021958">
    <property type="entry name" value="DUF3575"/>
</dbReference>
<dbReference type="AlphaFoldDB" id="H1Q334"/>
<organism evidence="2 3">
    <name type="scientific">Prevotella micans F0438</name>
    <dbReference type="NCBI Taxonomy" id="883158"/>
    <lineage>
        <taxon>Bacteria</taxon>
        <taxon>Pseudomonadati</taxon>
        <taxon>Bacteroidota</taxon>
        <taxon>Bacteroidia</taxon>
        <taxon>Bacteroidales</taxon>
        <taxon>Prevotellaceae</taxon>
        <taxon>Prevotella</taxon>
    </lineage>
</organism>
<feature type="compositionally biased region" description="Basic and acidic residues" evidence="1">
    <location>
        <begin position="447"/>
        <end position="508"/>
    </location>
</feature>
<evidence type="ECO:0008006" key="4">
    <source>
        <dbReference type="Google" id="ProtNLM"/>
    </source>
</evidence>